<sequence length="276" mass="30331">MALSQDVKQSYVKIIDQILATSDINTVSEKRIRRGLQDATGHDLVPHKAEIKHLIMERFDVFAAEADAHSAAPPGPPTTNGHTPNGTGALPYQGPSANSPNKSVEAEGGPDVTETPPPAKKRKSELIDADAAFAARLQAEENSRARPVRAARKAAPIKKKKPVNKSKTSKRVKASDDSEVDVSGTETKKEVNRTGGFHKPMNLSPPLSALLGEVALSRPQAVKKIWQYIHAHELQDPADRRQIMCDDLMRAVFKQDRVHMFTMTKILNQNLYNPDE</sequence>
<comment type="caution">
    <text evidence="1">The sequence shown here is derived from an EMBL/GenBank/DDBJ whole genome shotgun (WGS) entry which is preliminary data.</text>
</comment>
<gene>
    <name evidence="1" type="ORF">LOY88_006630</name>
</gene>
<reference evidence="1" key="1">
    <citation type="journal article" date="2022" name="bioRxiv">
        <title>Population genetic analysis of Ophidiomyces ophidiicola, the causative agent of snake fungal disease, indicates recent introductions to the USA.</title>
        <authorList>
            <person name="Ladner J.T."/>
            <person name="Palmer J.M."/>
            <person name="Ettinger C.L."/>
            <person name="Stajich J.E."/>
            <person name="Farrell T.M."/>
            <person name="Glorioso B.M."/>
            <person name="Lawson B."/>
            <person name="Price S.J."/>
            <person name="Stengle A.G."/>
            <person name="Grear D.A."/>
            <person name="Lorch J.M."/>
        </authorList>
    </citation>
    <scope>NUCLEOTIDE SEQUENCE</scope>
    <source>
        <strain evidence="1">NWHC 24266-5</strain>
    </source>
</reference>
<name>A0ACB8UN74_9EURO</name>
<proteinExistence type="predicted"/>
<protein>
    <submittedName>
        <fullName evidence="1">Uncharacterized protein</fullName>
    </submittedName>
</protein>
<evidence type="ECO:0000313" key="1">
    <source>
        <dbReference type="EMBL" id="KAI2381736.1"/>
    </source>
</evidence>
<organism evidence="1">
    <name type="scientific">Ophidiomyces ophidiicola</name>
    <dbReference type="NCBI Taxonomy" id="1387563"/>
    <lineage>
        <taxon>Eukaryota</taxon>
        <taxon>Fungi</taxon>
        <taxon>Dikarya</taxon>
        <taxon>Ascomycota</taxon>
        <taxon>Pezizomycotina</taxon>
        <taxon>Eurotiomycetes</taxon>
        <taxon>Eurotiomycetidae</taxon>
        <taxon>Onygenales</taxon>
        <taxon>Onygenaceae</taxon>
        <taxon>Ophidiomyces</taxon>
    </lineage>
</organism>
<accession>A0ACB8UN74</accession>
<dbReference type="EMBL" id="JALBCA010000181">
    <property type="protein sequence ID" value="KAI2381736.1"/>
    <property type="molecule type" value="Genomic_DNA"/>
</dbReference>